<dbReference type="UniPathway" id="UPA00945">
    <property type="reaction ID" value="UER00908"/>
</dbReference>
<comment type="caution">
    <text evidence="9">The sequence shown here is derived from an EMBL/GenBank/DDBJ whole genome shotgun (WGS) entry which is preliminary data.</text>
</comment>
<evidence type="ECO:0000256" key="1">
    <source>
        <dbReference type="ARBA" id="ARBA00005060"/>
    </source>
</evidence>
<evidence type="ECO:0000313" key="10">
    <source>
        <dbReference type="Proteomes" id="UP000029995"/>
    </source>
</evidence>
<dbReference type="Pfam" id="PF00364">
    <property type="entry name" value="Biotin_lipoyl"/>
    <property type="match status" value="1"/>
</dbReference>
<evidence type="ECO:0000256" key="6">
    <source>
        <dbReference type="ARBA" id="ARBA00023267"/>
    </source>
</evidence>
<evidence type="ECO:0000256" key="2">
    <source>
        <dbReference type="ARBA" id="ARBA00013050"/>
    </source>
</evidence>
<accession>A0A0A0CZB3</accession>
<dbReference type="AlphaFoldDB" id="A0A0A0CZB3"/>
<dbReference type="InterPro" id="IPR041265">
    <property type="entry name" value="PCC_BT"/>
</dbReference>
<reference evidence="9 10" key="1">
    <citation type="submission" date="2014-01" db="EMBL/GenBank/DDBJ databases">
        <title>Genome sequence determination for a cystic fibrosis isolate, Inquilinus limosus.</title>
        <authorList>
            <person name="Pino M."/>
            <person name="Di Conza J."/>
            <person name="Gutkind G."/>
        </authorList>
    </citation>
    <scope>NUCLEOTIDE SEQUENCE [LARGE SCALE GENOMIC DNA]</scope>
    <source>
        <strain evidence="9 10">MP06</strain>
    </source>
</reference>
<feature type="domain" description="Lipoyl-binding" evidence="8">
    <location>
        <begin position="35"/>
        <end position="114"/>
    </location>
</feature>
<dbReference type="Proteomes" id="UP000029995">
    <property type="component" value="Unassembled WGS sequence"/>
</dbReference>
<proteinExistence type="predicted"/>
<dbReference type="SUPFAM" id="SSF51230">
    <property type="entry name" value="Single hybrid motif"/>
    <property type="match status" value="1"/>
</dbReference>
<keyword evidence="4" id="KW-0442">Lipid degradation</keyword>
<evidence type="ECO:0000256" key="3">
    <source>
        <dbReference type="ARBA" id="ARBA00022842"/>
    </source>
</evidence>
<keyword evidence="5" id="KW-0464">Manganese</keyword>
<evidence type="ECO:0000256" key="7">
    <source>
        <dbReference type="ARBA" id="ARBA00049495"/>
    </source>
</evidence>
<dbReference type="InterPro" id="IPR011053">
    <property type="entry name" value="Single_hybrid_motif"/>
</dbReference>
<dbReference type="InterPro" id="IPR001882">
    <property type="entry name" value="Biotin_BS"/>
</dbReference>
<dbReference type="EMBL" id="JANX01000968">
    <property type="protein sequence ID" value="KGM30207.1"/>
    <property type="molecule type" value="Genomic_DNA"/>
</dbReference>
<dbReference type="InterPro" id="IPR050709">
    <property type="entry name" value="Biotin_Carboxyl_Carrier/Decarb"/>
</dbReference>
<name>A0A0A0CZB3_9PROT</name>
<evidence type="ECO:0000259" key="8">
    <source>
        <dbReference type="PROSITE" id="PS50968"/>
    </source>
</evidence>
<sequence length="116" mass="12218">MAQIDRRPVGLRLTHAGGEVDMALLTPRAAALAELMPVKAPPDMSRFLLSPMPGLLVSVAVAAGEPVRAGQELAVVEAMKMENILRAERDGVVEALHAKPGDSLAVDQKILEFAAA</sequence>
<organism evidence="9 10">
    <name type="scientific">Inquilinus limosus MP06</name>
    <dbReference type="NCBI Taxonomy" id="1398085"/>
    <lineage>
        <taxon>Bacteria</taxon>
        <taxon>Pseudomonadati</taxon>
        <taxon>Pseudomonadota</taxon>
        <taxon>Alphaproteobacteria</taxon>
        <taxon>Rhodospirillales</taxon>
        <taxon>Rhodospirillaceae</taxon>
        <taxon>Inquilinus</taxon>
    </lineage>
</organism>
<dbReference type="PROSITE" id="PS00188">
    <property type="entry name" value="BIOTIN"/>
    <property type="match status" value="1"/>
</dbReference>
<protein>
    <recommendedName>
        <fullName evidence="2">propionyl-CoA carboxylase</fullName>
        <ecNumber evidence="2">6.4.1.3</ecNumber>
    </recommendedName>
</protein>
<evidence type="ECO:0000313" key="9">
    <source>
        <dbReference type="EMBL" id="KGM30207.1"/>
    </source>
</evidence>
<comment type="catalytic activity">
    <reaction evidence="7">
        <text>propanoyl-CoA + hydrogencarbonate + ATP = (S)-methylmalonyl-CoA + ADP + phosphate + H(+)</text>
        <dbReference type="Rhea" id="RHEA:23720"/>
        <dbReference type="ChEBI" id="CHEBI:15378"/>
        <dbReference type="ChEBI" id="CHEBI:17544"/>
        <dbReference type="ChEBI" id="CHEBI:30616"/>
        <dbReference type="ChEBI" id="CHEBI:43474"/>
        <dbReference type="ChEBI" id="CHEBI:57327"/>
        <dbReference type="ChEBI" id="CHEBI:57392"/>
        <dbReference type="ChEBI" id="CHEBI:456216"/>
        <dbReference type="EC" id="6.4.1.3"/>
    </reaction>
    <physiologicalReaction direction="left-to-right" evidence="7">
        <dbReference type="Rhea" id="RHEA:23721"/>
    </physiologicalReaction>
</comment>
<dbReference type="PROSITE" id="PS50968">
    <property type="entry name" value="BIOTINYL_LIPOYL"/>
    <property type="match status" value="1"/>
</dbReference>
<dbReference type="CDD" id="cd06850">
    <property type="entry name" value="biotinyl_domain"/>
    <property type="match status" value="1"/>
</dbReference>
<comment type="pathway">
    <text evidence="1">Metabolic intermediate metabolism; propanoyl-CoA degradation; succinyl-CoA from propanoyl-CoA: step 1/3.</text>
</comment>
<dbReference type="GO" id="GO:0016042">
    <property type="term" value="P:lipid catabolic process"/>
    <property type="evidence" value="ECO:0007669"/>
    <property type="project" value="UniProtKB-KW"/>
</dbReference>
<dbReference type="InterPro" id="IPR000089">
    <property type="entry name" value="Biotin_lipoyl"/>
</dbReference>
<evidence type="ECO:0000256" key="4">
    <source>
        <dbReference type="ARBA" id="ARBA00022963"/>
    </source>
</evidence>
<dbReference type="Gene3D" id="2.40.50.100">
    <property type="match status" value="1"/>
</dbReference>
<dbReference type="FunFam" id="2.40.50.100:FF:000003">
    <property type="entry name" value="Acetyl-CoA carboxylase biotin carboxyl carrier protein"/>
    <property type="match status" value="1"/>
</dbReference>
<gene>
    <name evidence="9" type="ORF">P409_34465</name>
</gene>
<keyword evidence="4" id="KW-0443">Lipid metabolism</keyword>
<evidence type="ECO:0000256" key="5">
    <source>
        <dbReference type="ARBA" id="ARBA00023211"/>
    </source>
</evidence>
<keyword evidence="6" id="KW-0092">Biotin</keyword>
<dbReference type="PANTHER" id="PTHR45266:SF3">
    <property type="entry name" value="OXALOACETATE DECARBOXYLASE ALPHA CHAIN"/>
    <property type="match status" value="1"/>
</dbReference>
<dbReference type="Pfam" id="PF18140">
    <property type="entry name" value="PCC_BT"/>
    <property type="match status" value="1"/>
</dbReference>
<dbReference type="GO" id="GO:0004658">
    <property type="term" value="F:propionyl-CoA carboxylase activity"/>
    <property type="evidence" value="ECO:0007669"/>
    <property type="project" value="UniProtKB-EC"/>
</dbReference>
<dbReference type="EC" id="6.4.1.3" evidence="2"/>
<dbReference type="PANTHER" id="PTHR45266">
    <property type="entry name" value="OXALOACETATE DECARBOXYLASE ALPHA CHAIN"/>
    <property type="match status" value="1"/>
</dbReference>
<keyword evidence="3" id="KW-0460">Magnesium</keyword>